<evidence type="ECO:0000256" key="8">
    <source>
        <dbReference type="ARBA" id="ARBA00023098"/>
    </source>
</evidence>
<feature type="domain" description="PLD phosphodiesterase" evidence="14">
    <location>
        <begin position="399"/>
        <end position="426"/>
    </location>
</feature>
<dbReference type="InterPro" id="IPR025202">
    <property type="entry name" value="PLD-like_dom"/>
</dbReference>
<dbReference type="PANTHER" id="PTHR21248:SF22">
    <property type="entry name" value="PHOSPHOLIPASE D"/>
    <property type="match status" value="1"/>
</dbReference>
<keyword evidence="3 12" id="KW-0444">Lipid biosynthesis</keyword>
<evidence type="ECO:0000313" key="15">
    <source>
        <dbReference type="EMBL" id="MBO8437761.1"/>
    </source>
</evidence>
<evidence type="ECO:0000313" key="16">
    <source>
        <dbReference type="Proteomes" id="UP000823636"/>
    </source>
</evidence>
<feature type="active site" evidence="12">
    <location>
        <position position="230"/>
    </location>
</feature>
<evidence type="ECO:0000256" key="6">
    <source>
        <dbReference type="ARBA" id="ARBA00022737"/>
    </source>
</evidence>
<name>A0A9D9E400_9BACT</name>
<dbReference type="Gene3D" id="3.30.870.10">
    <property type="entry name" value="Endonuclease Chain A"/>
    <property type="match status" value="2"/>
</dbReference>
<dbReference type="InterPro" id="IPR022924">
    <property type="entry name" value="Cardiolipin_synthase"/>
</dbReference>
<evidence type="ECO:0000259" key="14">
    <source>
        <dbReference type="PROSITE" id="PS50035"/>
    </source>
</evidence>
<comment type="caution">
    <text evidence="15">The sequence shown here is derived from an EMBL/GenBank/DDBJ whole genome shotgun (WGS) entry which is preliminary data.</text>
</comment>
<dbReference type="AlphaFoldDB" id="A0A9D9E400"/>
<proteinExistence type="inferred from homology"/>
<dbReference type="Proteomes" id="UP000823636">
    <property type="component" value="Unassembled WGS sequence"/>
</dbReference>
<evidence type="ECO:0000256" key="13">
    <source>
        <dbReference type="NCBIfam" id="TIGR04265"/>
    </source>
</evidence>
<keyword evidence="6" id="KW-0677">Repeat</keyword>
<dbReference type="GO" id="GO:0032049">
    <property type="term" value="P:cardiolipin biosynthetic process"/>
    <property type="evidence" value="ECO:0007669"/>
    <property type="project" value="UniProtKB-UniRule"/>
</dbReference>
<keyword evidence="5 12" id="KW-0812">Transmembrane</keyword>
<dbReference type="GO" id="GO:0005886">
    <property type="term" value="C:plasma membrane"/>
    <property type="evidence" value="ECO:0007669"/>
    <property type="project" value="UniProtKB-SubCell"/>
</dbReference>
<evidence type="ECO:0000256" key="4">
    <source>
        <dbReference type="ARBA" id="ARBA00022679"/>
    </source>
</evidence>
<comment type="similarity">
    <text evidence="12">Belongs to the phospholipase D family. Cardiolipin synthase subfamily.</text>
</comment>
<keyword evidence="7 12" id="KW-1133">Transmembrane helix</keyword>
<feature type="transmembrane region" description="Helical" evidence="12">
    <location>
        <begin position="44"/>
        <end position="64"/>
    </location>
</feature>
<comment type="catalytic activity">
    <reaction evidence="12">
        <text>2 a 1,2-diacyl-sn-glycero-3-phospho-(1'-sn-glycerol) = a cardiolipin + glycerol</text>
        <dbReference type="Rhea" id="RHEA:31451"/>
        <dbReference type="ChEBI" id="CHEBI:17754"/>
        <dbReference type="ChEBI" id="CHEBI:62237"/>
        <dbReference type="ChEBI" id="CHEBI:64716"/>
    </reaction>
</comment>
<evidence type="ECO:0000256" key="12">
    <source>
        <dbReference type="HAMAP-Rule" id="MF_01916"/>
    </source>
</evidence>
<dbReference type="SMART" id="SM00155">
    <property type="entry name" value="PLDc"/>
    <property type="match status" value="2"/>
</dbReference>
<dbReference type="EC" id="2.7.8.-" evidence="12 13"/>
<evidence type="ECO:0000256" key="5">
    <source>
        <dbReference type="ARBA" id="ARBA00022692"/>
    </source>
</evidence>
<accession>A0A9D9E400</accession>
<dbReference type="Pfam" id="PF13396">
    <property type="entry name" value="PLDc_N"/>
    <property type="match status" value="1"/>
</dbReference>
<dbReference type="PANTHER" id="PTHR21248">
    <property type="entry name" value="CARDIOLIPIN SYNTHASE"/>
    <property type="match status" value="1"/>
</dbReference>
<feature type="domain" description="PLD phosphodiesterase" evidence="14">
    <location>
        <begin position="223"/>
        <end position="250"/>
    </location>
</feature>
<dbReference type="GO" id="GO:0008808">
    <property type="term" value="F:cardiolipin synthase activity"/>
    <property type="evidence" value="ECO:0007669"/>
    <property type="project" value="UniProtKB-UniRule"/>
</dbReference>
<protein>
    <recommendedName>
        <fullName evidence="12 13">Cardiolipin synthase</fullName>
        <shortName evidence="12">CL synthase</shortName>
        <ecNumber evidence="12 13">2.7.8.-</ecNumber>
    </recommendedName>
</protein>
<dbReference type="NCBIfam" id="TIGR04265">
    <property type="entry name" value="bac_cardiolipin"/>
    <property type="match status" value="1"/>
</dbReference>
<evidence type="ECO:0000256" key="10">
    <source>
        <dbReference type="ARBA" id="ARBA00023209"/>
    </source>
</evidence>
<feature type="active site" evidence="12">
    <location>
        <position position="228"/>
    </location>
</feature>
<dbReference type="HAMAP" id="MF_01916">
    <property type="entry name" value="Cardiolipin_synth_Cls"/>
    <property type="match status" value="1"/>
</dbReference>
<dbReference type="CDD" id="cd09110">
    <property type="entry name" value="PLDc_CLS_1"/>
    <property type="match status" value="1"/>
</dbReference>
<evidence type="ECO:0000256" key="9">
    <source>
        <dbReference type="ARBA" id="ARBA00023136"/>
    </source>
</evidence>
<keyword evidence="11 12" id="KW-1208">Phospholipid metabolism</keyword>
<evidence type="ECO:0000256" key="1">
    <source>
        <dbReference type="ARBA" id="ARBA00004651"/>
    </source>
</evidence>
<feature type="active site" evidence="12">
    <location>
        <position position="411"/>
    </location>
</feature>
<comment type="subcellular location">
    <subcellularLocation>
        <location evidence="1 12">Cell membrane</location>
        <topology evidence="1 12">Multi-pass membrane protein</topology>
    </subcellularLocation>
</comment>
<keyword evidence="10 12" id="KW-0594">Phospholipid biosynthesis</keyword>
<evidence type="ECO:0000256" key="11">
    <source>
        <dbReference type="ARBA" id="ARBA00023264"/>
    </source>
</evidence>
<dbReference type="SUPFAM" id="SSF56024">
    <property type="entry name" value="Phospholipase D/nuclease"/>
    <property type="match status" value="2"/>
</dbReference>
<comment type="function">
    <text evidence="12">Catalyzes the reversible phosphatidyl group transfer from one phosphatidylglycerol molecule to another to form cardiolipin (CL) (diphosphatidylglycerol) and glycerol.</text>
</comment>
<evidence type="ECO:0000256" key="3">
    <source>
        <dbReference type="ARBA" id="ARBA00022516"/>
    </source>
</evidence>
<gene>
    <name evidence="15" type="primary">cls</name>
    <name evidence="15" type="ORF">IAC54_02540</name>
</gene>
<organism evidence="15 16">
    <name type="scientific">Candidatus Caccoplasma merdipullorum</name>
    <dbReference type="NCBI Taxonomy" id="2840718"/>
    <lineage>
        <taxon>Bacteria</taxon>
        <taxon>Pseudomonadati</taxon>
        <taxon>Bacteroidota</taxon>
        <taxon>Bacteroidia</taxon>
        <taxon>Bacteroidales</taxon>
        <taxon>Bacteroidaceae</taxon>
        <taxon>Bacteroidaceae incertae sedis</taxon>
        <taxon>Candidatus Caccoplasma</taxon>
    </lineage>
</organism>
<feature type="transmembrane region" description="Helical" evidence="12">
    <location>
        <begin position="17"/>
        <end position="35"/>
    </location>
</feature>
<evidence type="ECO:0000256" key="2">
    <source>
        <dbReference type="ARBA" id="ARBA00022475"/>
    </source>
</evidence>
<keyword evidence="2 12" id="KW-1003">Cell membrane</keyword>
<keyword evidence="4 12" id="KW-0808">Transferase</keyword>
<keyword evidence="8 12" id="KW-0443">Lipid metabolism</keyword>
<dbReference type="CDD" id="cd09112">
    <property type="entry name" value="PLDc_CLS_2"/>
    <property type="match status" value="1"/>
</dbReference>
<dbReference type="InterPro" id="IPR030874">
    <property type="entry name" value="Cardiolipin_synth_Firmi"/>
</dbReference>
<feature type="active site" evidence="12">
    <location>
        <position position="404"/>
    </location>
</feature>
<dbReference type="Pfam" id="PF13091">
    <property type="entry name" value="PLDc_2"/>
    <property type="match status" value="2"/>
</dbReference>
<dbReference type="InterPro" id="IPR001736">
    <property type="entry name" value="PLipase_D/transphosphatidylase"/>
</dbReference>
<dbReference type="PROSITE" id="PS50035">
    <property type="entry name" value="PLD"/>
    <property type="match status" value="2"/>
</dbReference>
<dbReference type="InterPro" id="IPR027379">
    <property type="entry name" value="CLS_N"/>
</dbReference>
<reference evidence="15" key="1">
    <citation type="submission" date="2020-10" db="EMBL/GenBank/DDBJ databases">
        <authorList>
            <person name="Gilroy R."/>
        </authorList>
    </citation>
    <scope>NUCLEOTIDE SEQUENCE</scope>
    <source>
        <strain evidence="15">G3-4614</strain>
    </source>
</reference>
<keyword evidence="9 12" id="KW-0472">Membrane</keyword>
<feature type="active site" evidence="12">
    <location>
        <position position="235"/>
    </location>
</feature>
<feature type="active site" evidence="12">
    <location>
        <position position="406"/>
    </location>
</feature>
<reference evidence="15" key="2">
    <citation type="journal article" date="2021" name="PeerJ">
        <title>Extensive microbial diversity within the chicken gut microbiome revealed by metagenomics and culture.</title>
        <authorList>
            <person name="Gilroy R."/>
            <person name="Ravi A."/>
            <person name="Getino M."/>
            <person name="Pursley I."/>
            <person name="Horton D.L."/>
            <person name="Alikhan N.F."/>
            <person name="Baker D."/>
            <person name="Gharbi K."/>
            <person name="Hall N."/>
            <person name="Watson M."/>
            <person name="Adriaenssens E.M."/>
            <person name="Foster-Nyarko E."/>
            <person name="Jarju S."/>
            <person name="Secka A."/>
            <person name="Antonio M."/>
            <person name="Oren A."/>
            <person name="Chaudhuri R.R."/>
            <person name="La Ragione R."/>
            <person name="Hildebrand F."/>
            <person name="Pallen M.J."/>
        </authorList>
    </citation>
    <scope>NUCLEOTIDE SEQUENCE</scope>
    <source>
        <strain evidence="15">G3-4614</strain>
    </source>
</reference>
<evidence type="ECO:0000256" key="7">
    <source>
        <dbReference type="ARBA" id="ARBA00022989"/>
    </source>
</evidence>
<dbReference type="EMBL" id="JADIMW010000025">
    <property type="protein sequence ID" value="MBO8437761.1"/>
    <property type="molecule type" value="Genomic_DNA"/>
</dbReference>
<sequence length="486" mass="56271">MLDFAMTSLIGEWIKSSLFYLILLLNLVFVIIIISEKRNPVKSLAWISVLMFMPVVGFIFYIFFGRDQRSQRMISRKGKRKLKRLVEKNKDMSDTAVTDLDAESILQIKLGYNLTGATLTHNNKITLFTDGKSKFEALFHDIAEAKSFIHLQYYILDNDDIGSELKQLLIEKALNGVEVRILYDDVGCWSWRIGHHYFDDLIAAGVQAKPFFKVTFPQLANKLNYRNHRKVVIIDGKKGYLGGMNVADRYREGVSWGIWRDTHIRIEGNAVHELQSIFLVDWNFTTKELLSKQTYFPKIEPNDGKEKIQLVTSGPLDENKPIALMFLKGITTAKERIYIQTPYFLPSSEFIYAIQIASLSGVDVRIILPEHSDSPVLQRASQSYITQMLRSGVKIYFYTAGFMHAKAMVIDNEFTTIGSTNFDFRSFEQNFEINAFIYSRDFNAIYAAEFEKDRKNSRRITLRSWRKRSMWRKVTESVLRLLSPLL</sequence>